<dbReference type="PANTHER" id="PTHR21530">
    <property type="entry name" value="PHEROMONE SHUTDOWN PROTEIN"/>
    <property type="match status" value="1"/>
</dbReference>
<accession>A0A7S0PYG3</accession>
<feature type="transmembrane region" description="Helical" evidence="1">
    <location>
        <begin position="217"/>
        <end position="237"/>
    </location>
</feature>
<evidence type="ECO:0000256" key="1">
    <source>
        <dbReference type="SAM" id="Phobius"/>
    </source>
</evidence>
<keyword evidence="1" id="KW-1133">Transmembrane helix</keyword>
<sequence>MFALGMYAVIGFAMRTQLVPSLPRTRIGMTAEVSALPEVTAAPQVLTLFDPKTRSRVVLVGTMHFNPYSIALARGVVETEAAAGRLRAVAVESCPSRWNATLYAQPPGSMLRLVCDNEMQAAAEAAEAEGVSLALVDQTIEEVGRRVVQMAALTFVELLTPWNGGWSRIGEDLAIALRQVGGGDDGTDGASLGVNAFLDPRILAGLPLSLIRYPLSIGLKSPALLSAIALAFYGTYMLDMATEDSLGEFAGAAAFAVVETIFLGRLLLVVLLEERNFVLARNIRKACFASKKPGGSIVAVLGMAHLNGVAALLRDSRVV</sequence>
<evidence type="ECO:0008006" key="3">
    <source>
        <dbReference type="Google" id="ProtNLM"/>
    </source>
</evidence>
<feature type="transmembrane region" description="Helical" evidence="1">
    <location>
        <begin position="249"/>
        <end position="272"/>
    </location>
</feature>
<dbReference type="InterPro" id="IPR046345">
    <property type="entry name" value="TraB_PrgY-like"/>
</dbReference>
<evidence type="ECO:0000313" key="2">
    <source>
        <dbReference type="EMBL" id="CAD8605615.1"/>
    </source>
</evidence>
<name>A0A7S0PYG3_9EUKA</name>
<keyword evidence="1" id="KW-0472">Membrane</keyword>
<keyword evidence="1" id="KW-0812">Transmembrane</keyword>
<dbReference type="PANTHER" id="PTHR21530:SF7">
    <property type="entry name" value="TRAB DOMAIN-CONTAINING PROTEIN"/>
    <property type="match status" value="1"/>
</dbReference>
<protein>
    <recommendedName>
        <fullName evidence="3">TraB domain-containing protein</fullName>
    </recommendedName>
</protein>
<dbReference type="EMBL" id="HBEY01018565">
    <property type="protein sequence ID" value="CAD8605615.1"/>
    <property type="molecule type" value="Transcribed_RNA"/>
</dbReference>
<dbReference type="AlphaFoldDB" id="A0A7S0PYG3"/>
<reference evidence="2" key="1">
    <citation type="submission" date="2021-01" db="EMBL/GenBank/DDBJ databases">
        <authorList>
            <person name="Corre E."/>
            <person name="Pelletier E."/>
            <person name="Niang G."/>
            <person name="Scheremetjew M."/>
            <person name="Finn R."/>
            <person name="Kale V."/>
            <person name="Holt S."/>
            <person name="Cochrane G."/>
            <person name="Meng A."/>
            <person name="Brown T."/>
            <person name="Cohen L."/>
        </authorList>
    </citation>
    <scope>NUCLEOTIDE SEQUENCE</scope>
    <source>
        <strain evidence="2">PLY182g</strain>
    </source>
</reference>
<proteinExistence type="predicted"/>
<feature type="transmembrane region" description="Helical" evidence="1">
    <location>
        <begin position="293"/>
        <end position="313"/>
    </location>
</feature>
<organism evidence="2">
    <name type="scientific">Coccolithus braarudii</name>
    <dbReference type="NCBI Taxonomy" id="221442"/>
    <lineage>
        <taxon>Eukaryota</taxon>
        <taxon>Haptista</taxon>
        <taxon>Haptophyta</taxon>
        <taxon>Prymnesiophyceae</taxon>
        <taxon>Coccolithales</taxon>
        <taxon>Coccolithaceae</taxon>
        <taxon>Coccolithus</taxon>
    </lineage>
</organism>
<gene>
    <name evidence="2" type="ORF">CPEL01642_LOCUS8950</name>
</gene>